<dbReference type="Pfam" id="PF16126">
    <property type="entry name" value="DUF4838"/>
    <property type="match status" value="1"/>
</dbReference>
<accession>A0A291QYJ6</accession>
<dbReference type="Proteomes" id="UP000220133">
    <property type="component" value="Chromosome"/>
</dbReference>
<keyword evidence="3" id="KW-1185">Reference proteome</keyword>
<evidence type="ECO:0000313" key="2">
    <source>
        <dbReference type="EMBL" id="ATL49099.1"/>
    </source>
</evidence>
<dbReference type="EMBL" id="CP023777">
    <property type="protein sequence ID" value="ATL49099.1"/>
    <property type="molecule type" value="Genomic_DNA"/>
</dbReference>
<sequence>MLKCGIFICLSLLMLPNMMYGQDITIVSKRLETRIVIPAQADVSTSKAASILQDYIKRATGITLIIDSVKERRRSYFYLELQPGLSGIKGASLQAGGFGLSQQGNDLQFFCGDDTKVMLQAVYYFIDKFIGAKKWDEGSATVPQLKEIRVPKGYNTLQSPSFDYREVYLPAAFDGEYRNWYGLQQFEALWGLWGHSFFKLVPPRQYFESHPEYFALVNGERKATQLCLANPDVLQITLRYLDSAFKENPSAKYWSIAANDGGEFCECDSCSKQNELDGGVQGSLITFVNKVAAHFPAKQFTTLAYLETKHAPLHTKPAPNVHIMLSSIDAYRTFSLEKDPSAAGFRRDLTAWLHLTPHVMVWDYCTQFTNYLTPFLSVKTTAENIAYLKSCGVEGIFEQGSGDTYSDLAALKAYVTANKLWNTDAPTDDLIATFLEHYYGKAASAVSSYLQLLEESVLQTNTRLDIYGNPVNDHDGYLSPFYIDQFSSILDRAEAAVETKPVLLKRVKALRLSQEYVVLQQSKFYHNRDHGIFIKRNNQWEVKPQWPQRLEYFEKVAKATGVSEIAEAGQTLTAYMEEWQSILDAGVRLNKAKGATVQYQFPPDENFPANGYETLVDETPGYADFSYNWQCFYGDPMIVDIDLGKVTAVDTISTRFLQDPRHWIFPPGHVNIFISKDGHNFEKVFGNDLPRVEEEDYKVQFRGLSIPVHLEIKAIRIEAQPIPSLPSWRYKPGRKVMMACDEVWVQ</sequence>
<dbReference type="PANTHER" id="PTHR47406">
    <property type="entry name" value="COAGULATION FACTOR 5/8 TYPE, C-TERMINAL"/>
    <property type="match status" value="1"/>
</dbReference>
<dbReference type="KEGG" id="cbae:COR50_19055"/>
<dbReference type="AlphaFoldDB" id="A0A291QYJ6"/>
<feature type="signal peptide" evidence="1">
    <location>
        <begin position="1"/>
        <end position="21"/>
    </location>
</feature>
<feature type="chain" id="PRO_5013376127" description="F5/8 type C domain-containing protein" evidence="1">
    <location>
        <begin position="22"/>
        <end position="746"/>
    </location>
</feature>
<organism evidence="2 3">
    <name type="scientific">Chitinophaga caeni</name>
    <dbReference type="NCBI Taxonomy" id="2029983"/>
    <lineage>
        <taxon>Bacteria</taxon>
        <taxon>Pseudomonadati</taxon>
        <taxon>Bacteroidota</taxon>
        <taxon>Chitinophagia</taxon>
        <taxon>Chitinophagales</taxon>
        <taxon>Chitinophagaceae</taxon>
        <taxon>Chitinophaga</taxon>
    </lineage>
</organism>
<dbReference type="PANTHER" id="PTHR47406:SF2">
    <property type="entry name" value="ALPHA GLUCURONIDASE N-TERMINAL DOMAIN-CONTAINING PROTEIN"/>
    <property type="match status" value="1"/>
</dbReference>
<protein>
    <recommendedName>
        <fullName evidence="4">F5/8 type C domain-containing protein</fullName>
    </recommendedName>
</protein>
<evidence type="ECO:0000313" key="3">
    <source>
        <dbReference type="Proteomes" id="UP000220133"/>
    </source>
</evidence>
<reference evidence="2 3" key="1">
    <citation type="submission" date="2017-10" db="EMBL/GenBank/DDBJ databases">
        <title>Paenichitinophaga pekingensis gen. nov., sp. nov., isolated from activated sludge.</title>
        <authorList>
            <person name="Jin D."/>
            <person name="Kong X."/>
            <person name="Deng Y."/>
            <person name="Bai Z."/>
        </authorList>
    </citation>
    <scope>NUCLEOTIDE SEQUENCE [LARGE SCALE GENOMIC DNA]</scope>
    <source>
        <strain evidence="2 3">13</strain>
    </source>
</reference>
<dbReference type="InterPro" id="IPR032287">
    <property type="entry name" value="DUF4838"/>
</dbReference>
<gene>
    <name evidence="2" type="ORF">COR50_19055</name>
</gene>
<name>A0A291QYJ6_9BACT</name>
<proteinExistence type="predicted"/>
<evidence type="ECO:0000256" key="1">
    <source>
        <dbReference type="SAM" id="SignalP"/>
    </source>
</evidence>
<keyword evidence="1" id="KW-0732">Signal</keyword>
<evidence type="ECO:0008006" key="4">
    <source>
        <dbReference type="Google" id="ProtNLM"/>
    </source>
</evidence>